<evidence type="ECO:0000256" key="2">
    <source>
        <dbReference type="SAM" id="Phobius"/>
    </source>
</evidence>
<dbReference type="eggNOG" id="KOG1109">
    <property type="taxonomic scope" value="Eukaryota"/>
</dbReference>
<evidence type="ECO:0000313" key="4">
    <source>
        <dbReference type="EnsemblMetazoa" id="PHUM317180-PA"/>
    </source>
</evidence>
<keyword evidence="2" id="KW-0472">Membrane</keyword>
<dbReference type="EMBL" id="AAZO01003684">
    <property type="status" value="NOT_ANNOTATED_CDS"/>
    <property type="molecule type" value="Genomic_DNA"/>
</dbReference>
<feature type="transmembrane region" description="Helical" evidence="2">
    <location>
        <begin position="276"/>
        <end position="297"/>
    </location>
</feature>
<dbReference type="CTD" id="8236030"/>
<dbReference type="RefSeq" id="XP_002427393.1">
    <property type="nucleotide sequence ID" value="XM_002427348.1"/>
</dbReference>
<reference evidence="3" key="2">
    <citation type="submission" date="2007-04" db="EMBL/GenBank/DDBJ databases">
        <title>The genome of the human body louse.</title>
        <authorList>
            <consortium name="The Human Body Louse Genome Consortium"/>
            <person name="Kirkness E."/>
            <person name="Walenz B."/>
            <person name="Hass B."/>
            <person name="Bruggner R."/>
            <person name="Strausberg R."/>
        </authorList>
    </citation>
    <scope>NUCLEOTIDE SEQUENCE</scope>
    <source>
        <strain evidence="3">USDA</strain>
    </source>
</reference>
<feature type="transmembrane region" description="Helical" evidence="2">
    <location>
        <begin position="254"/>
        <end position="270"/>
    </location>
</feature>
<keyword evidence="2" id="KW-1133">Transmembrane helix</keyword>
<feature type="transmembrane region" description="Helical" evidence="2">
    <location>
        <begin position="114"/>
        <end position="138"/>
    </location>
</feature>
<proteinExistence type="predicted"/>
<accession>E0VMP9</accession>
<evidence type="ECO:0000256" key="1">
    <source>
        <dbReference type="SAM" id="MobiDB-lite"/>
    </source>
</evidence>
<dbReference type="VEuPathDB" id="VectorBase:PHUM317180"/>
<dbReference type="OrthoDB" id="2016540at2759"/>
<dbReference type="GeneID" id="8236030"/>
<reference evidence="4" key="3">
    <citation type="submission" date="2021-02" db="UniProtKB">
        <authorList>
            <consortium name="EnsemblMetazoa"/>
        </authorList>
    </citation>
    <scope>IDENTIFICATION</scope>
    <source>
        <strain evidence="4">USDA</strain>
    </source>
</reference>
<dbReference type="KEGG" id="phu:Phum_PHUM317180"/>
<organism>
    <name type="scientific">Pediculus humanus subsp. corporis</name>
    <name type="common">Body louse</name>
    <dbReference type="NCBI Taxonomy" id="121224"/>
    <lineage>
        <taxon>Eukaryota</taxon>
        <taxon>Metazoa</taxon>
        <taxon>Ecdysozoa</taxon>
        <taxon>Arthropoda</taxon>
        <taxon>Hexapoda</taxon>
        <taxon>Insecta</taxon>
        <taxon>Pterygota</taxon>
        <taxon>Neoptera</taxon>
        <taxon>Paraneoptera</taxon>
        <taxon>Psocodea</taxon>
        <taxon>Troctomorpha</taxon>
        <taxon>Phthiraptera</taxon>
        <taxon>Anoplura</taxon>
        <taxon>Pediculidae</taxon>
        <taxon>Pediculus</taxon>
    </lineage>
</organism>
<dbReference type="EMBL" id="DS235321">
    <property type="protein sequence ID" value="EEB14655.1"/>
    <property type="molecule type" value="Genomic_DNA"/>
</dbReference>
<sequence length="410" mass="46439">MASVKKKTDVYNSHQANGATQKSNTTKKFGHMKKGEEKIEREKIVLWRRPVQTLIYFTRELNYNRITFGEKAKKYKATVIISSALLGLFYMLLHTDGPHQIYCQLVKGKAIWCLYWLGLGILSSVGLGTGLHTFLLYLGPHIASVTLAAYECGSLNFPEPPYPDEIICPERNDVRWGPSIFNIMSKVRLEAMMWGVGTALGELPPYFMARAARLSGYDPDDKEDLKEFEELRKKKQNSDSLSMLDRAKLFVEKLVEKVGFLGILACASIPNPLFDLAGITCGHFLVPFWTFFGATVLGKAVIKMHIQKMFVIIAFNESLVEKAVGFLGYVPSIGHKLQEPFKDFLIRQKLKLHRRSESEAHVEGGNLLASIFEKFVIAMVIYFILSIINSLAQSHYKRICKEKKAKQTKD</sequence>
<dbReference type="Proteomes" id="UP000009046">
    <property type="component" value="Unassembled WGS sequence"/>
</dbReference>
<feature type="transmembrane region" description="Helical" evidence="2">
    <location>
        <begin position="375"/>
        <end position="392"/>
    </location>
</feature>
<feature type="region of interest" description="Disordered" evidence="1">
    <location>
        <begin position="1"/>
        <end position="32"/>
    </location>
</feature>
<dbReference type="FunCoup" id="E0VMP9">
    <property type="interactions" value="989"/>
</dbReference>
<dbReference type="HOGENOM" id="CLU_033298_0_1_1"/>
<dbReference type="STRING" id="121224.E0VMP9"/>
<name>E0VMP9_PEDHC</name>
<feature type="transmembrane region" description="Helical" evidence="2">
    <location>
        <begin position="309"/>
        <end position="330"/>
    </location>
</feature>
<evidence type="ECO:0000313" key="3">
    <source>
        <dbReference type="EMBL" id="EEB14655.1"/>
    </source>
</evidence>
<protein>
    <submittedName>
        <fullName evidence="3 4">Vacuole membrane protein, putative</fullName>
    </submittedName>
</protein>
<reference evidence="3" key="1">
    <citation type="submission" date="2007-04" db="EMBL/GenBank/DDBJ databases">
        <title>Annotation of Pediculus humanus corporis strain USDA.</title>
        <authorList>
            <person name="Kirkness E."/>
            <person name="Hannick L."/>
            <person name="Hass B."/>
            <person name="Bruggner R."/>
            <person name="Lawson D."/>
            <person name="Bidwell S."/>
            <person name="Joardar V."/>
            <person name="Caler E."/>
            <person name="Walenz B."/>
            <person name="Inman J."/>
            <person name="Schobel S."/>
            <person name="Galinsky K."/>
            <person name="Amedeo P."/>
            <person name="Strausberg R."/>
        </authorList>
    </citation>
    <scope>NUCLEOTIDE SEQUENCE</scope>
    <source>
        <strain evidence="3">USDA</strain>
    </source>
</reference>
<keyword evidence="2" id="KW-0812">Transmembrane</keyword>
<dbReference type="EnsemblMetazoa" id="PHUM317180-RA">
    <property type="protein sequence ID" value="PHUM317180-PA"/>
    <property type="gene ID" value="PHUM317180"/>
</dbReference>
<dbReference type="AlphaFoldDB" id="E0VMP9"/>
<feature type="compositionally biased region" description="Polar residues" evidence="1">
    <location>
        <begin position="10"/>
        <end position="27"/>
    </location>
</feature>
<dbReference type="InParanoid" id="E0VMP9"/>
<feature type="transmembrane region" description="Helical" evidence="2">
    <location>
        <begin position="75"/>
        <end position="94"/>
    </location>
</feature>
<evidence type="ECO:0000313" key="5">
    <source>
        <dbReference type="Proteomes" id="UP000009046"/>
    </source>
</evidence>
<gene>
    <name evidence="4" type="primary">8236030</name>
    <name evidence="3" type="ORF">Phum_PHUM317180</name>
</gene>
<keyword evidence="5" id="KW-1185">Reference proteome</keyword>
<dbReference type="OMA" id="QIICPTT"/>